<name>A0A5C8IRC4_9BACT</name>
<dbReference type="InterPro" id="IPR024284">
    <property type="entry name" value="DUF3826"/>
</dbReference>
<dbReference type="EMBL" id="VRTY01000146">
    <property type="protein sequence ID" value="TXK23455.1"/>
    <property type="molecule type" value="Genomic_DNA"/>
</dbReference>
<comment type="caution">
    <text evidence="1">The sequence shown here is derived from an EMBL/GenBank/DDBJ whole genome shotgun (WGS) entry which is preliminary data.</text>
</comment>
<dbReference type="Pfam" id="PF12875">
    <property type="entry name" value="DUF3826"/>
    <property type="match status" value="1"/>
</dbReference>
<dbReference type="OrthoDB" id="1375905at2"/>
<gene>
    <name evidence="1" type="ORF">FVR03_22610</name>
</gene>
<accession>A0A5C8IRC4</accession>
<organism evidence="1 2">
    <name type="scientific">Pontibacter qinzhouensis</name>
    <dbReference type="NCBI Taxonomy" id="2603253"/>
    <lineage>
        <taxon>Bacteria</taxon>
        <taxon>Pseudomonadati</taxon>
        <taxon>Bacteroidota</taxon>
        <taxon>Cytophagia</taxon>
        <taxon>Cytophagales</taxon>
        <taxon>Hymenobacteraceae</taxon>
        <taxon>Pontibacter</taxon>
    </lineage>
</organism>
<sequence>MPSVAQKAKKSAKEEAQAYIQVTNQRADKIVDNMAISDRTKKLKVRDYVAQQYRDLSRIHEQRDARVKAVKETAGTNKQATEKRIAEIDEFTNAELAKLHQTFIGNLQAQLSAEQVDQVKDGMTYGVVPITYKGYLAMLPNLTEEQKTQIMAWLVEAREHAMDAGTSEKKHGWFGKYKGRINNYLSAAGYDLKKAGDEWVAREKAEQEPNSKK</sequence>
<protein>
    <submittedName>
        <fullName evidence="1">DUF3826 domain-containing protein</fullName>
    </submittedName>
</protein>
<proteinExistence type="predicted"/>
<dbReference type="AlphaFoldDB" id="A0A5C8IRC4"/>
<evidence type="ECO:0000313" key="1">
    <source>
        <dbReference type="EMBL" id="TXK23455.1"/>
    </source>
</evidence>
<evidence type="ECO:0000313" key="2">
    <source>
        <dbReference type="Proteomes" id="UP000321926"/>
    </source>
</evidence>
<reference evidence="1 2" key="1">
    <citation type="submission" date="2019-08" db="EMBL/GenBank/DDBJ databases">
        <authorList>
            <person name="Shi S."/>
        </authorList>
    </citation>
    <scope>NUCLEOTIDE SEQUENCE [LARGE SCALE GENOMIC DNA]</scope>
    <source>
        <strain evidence="1 2">GY10130</strain>
    </source>
</reference>
<dbReference type="Proteomes" id="UP000321926">
    <property type="component" value="Unassembled WGS sequence"/>
</dbReference>
<keyword evidence="2" id="KW-1185">Reference proteome</keyword>